<reference evidence="2" key="1">
    <citation type="submission" date="2023-01" db="EMBL/GenBank/DDBJ databases">
        <title>The diversity of Class Acidimicrobiia in South China Sea sediment environments and the proposal of Iamia marina sp. nov., a novel species of the genus Iamia.</title>
        <authorList>
            <person name="He Y."/>
            <person name="Tian X."/>
        </authorList>
    </citation>
    <scope>NUCLEOTIDE SEQUENCE</scope>
    <source>
        <strain evidence="2">DSM 19957</strain>
    </source>
</reference>
<dbReference type="CDD" id="cd02440">
    <property type="entry name" value="AdoMet_MTases"/>
    <property type="match status" value="1"/>
</dbReference>
<dbReference type="KEGG" id="ima:PO878_17065"/>
<dbReference type="Pfam" id="PF13489">
    <property type="entry name" value="Methyltransf_23"/>
    <property type="match status" value="1"/>
</dbReference>
<evidence type="ECO:0000256" key="1">
    <source>
        <dbReference type="SAM" id="MobiDB-lite"/>
    </source>
</evidence>
<keyword evidence="3" id="KW-1185">Reference proteome</keyword>
<protein>
    <submittedName>
        <fullName evidence="2">Class I SAM-dependent methyltransferase</fullName>
    </submittedName>
</protein>
<evidence type="ECO:0000313" key="2">
    <source>
        <dbReference type="EMBL" id="WCO66215.1"/>
    </source>
</evidence>
<accession>A0AAE9Y430</accession>
<dbReference type="RefSeq" id="WP_272735739.1">
    <property type="nucleotide sequence ID" value="NZ_CP116942.1"/>
</dbReference>
<name>A0AAE9Y430_9ACTN</name>
<feature type="region of interest" description="Disordered" evidence="1">
    <location>
        <begin position="1"/>
        <end position="23"/>
    </location>
</feature>
<keyword evidence="2" id="KW-0808">Transferase</keyword>
<dbReference type="GO" id="GO:0008168">
    <property type="term" value="F:methyltransferase activity"/>
    <property type="evidence" value="ECO:0007669"/>
    <property type="project" value="UniProtKB-KW"/>
</dbReference>
<gene>
    <name evidence="2" type="ORF">PO878_17065</name>
</gene>
<dbReference type="Proteomes" id="UP001216390">
    <property type="component" value="Chromosome"/>
</dbReference>
<dbReference type="Gene3D" id="3.40.50.150">
    <property type="entry name" value="Vaccinia Virus protein VP39"/>
    <property type="match status" value="1"/>
</dbReference>
<dbReference type="GO" id="GO:0032259">
    <property type="term" value="P:methylation"/>
    <property type="evidence" value="ECO:0007669"/>
    <property type="project" value="UniProtKB-KW"/>
</dbReference>
<dbReference type="EMBL" id="CP116942">
    <property type="protein sequence ID" value="WCO66215.1"/>
    <property type="molecule type" value="Genomic_DNA"/>
</dbReference>
<dbReference type="AlphaFoldDB" id="A0AAE9Y430"/>
<evidence type="ECO:0000313" key="3">
    <source>
        <dbReference type="Proteomes" id="UP001216390"/>
    </source>
</evidence>
<sequence length="211" mass="22340">MRVLGPSASNGEPSSPPVLRSREGAVRPLPVHEWAAEASELEHEILDRVAGPVLDLGCGPGRLVAALGERGITALGVDTSPHAVGLARQRGAAVLERSVFDRLPGTGRWRTTILLDGNIGIGGDAPRLLRRSAELLGPGGSTLVEVDPPGHATRILDVRLEVGDHHGDWFPWAVVGADGLEEVADAGGHAVTEVWSTQDRWFARLTPRRPG</sequence>
<organism evidence="2 3">
    <name type="scientific">Iamia majanohamensis</name>
    <dbReference type="NCBI Taxonomy" id="467976"/>
    <lineage>
        <taxon>Bacteria</taxon>
        <taxon>Bacillati</taxon>
        <taxon>Actinomycetota</taxon>
        <taxon>Acidimicrobiia</taxon>
        <taxon>Acidimicrobiales</taxon>
        <taxon>Iamiaceae</taxon>
        <taxon>Iamia</taxon>
    </lineage>
</organism>
<dbReference type="SUPFAM" id="SSF53335">
    <property type="entry name" value="S-adenosyl-L-methionine-dependent methyltransferases"/>
    <property type="match status" value="1"/>
</dbReference>
<proteinExistence type="predicted"/>
<keyword evidence="2" id="KW-0489">Methyltransferase</keyword>
<dbReference type="InterPro" id="IPR029063">
    <property type="entry name" value="SAM-dependent_MTases_sf"/>
</dbReference>